<evidence type="ECO:0000313" key="1">
    <source>
        <dbReference type="EMBL" id="KAF2402549.1"/>
    </source>
</evidence>
<dbReference type="Proteomes" id="UP000799640">
    <property type="component" value="Unassembled WGS sequence"/>
</dbReference>
<reference evidence="1" key="1">
    <citation type="journal article" date="2020" name="Stud. Mycol.">
        <title>101 Dothideomycetes genomes: a test case for predicting lifestyles and emergence of pathogens.</title>
        <authorList>
            <person name="Haridas S."/>
            <person name="Albert R."/>
            <person name="Binder M."/>
            <person name="Bloem J."/>
            <person name="Labutti K."/>
            <person name="Salamov A."/>
            <person name="Andreopoulos B."/>
            <person name="Baker S."/>
            <person name="Barry K."/>
            <person name="Bills G."/>
            <person name="Bluhm B."/>
            <person name="Cannon C."/>
            <person name="Castanera R."/>
            <person name="Culley D."/>
            <person name="Daum C."/>
            <person name="Ezra D."/>
            <person name="Gonzalez J."/>
            <person name="Henrissat B."/>
            <person name="Kuo A."/>
            <person name="Liang C."/>
            <person name="Lipzen A."/>
            <person name="Lutzoni F."/>
            <person name="Magnuson J."/>
            <person name="Mondo S."/>
            <person name="Nolan M."/>
            <person name="Ohm R."/>
            <person name="Pangilinan J."/>
            <person name="Park H.-J."/>
            <person name="Ramirez L."/>
            <person name="Alfaro M."/>
            <person name="Sun H."/>
            <person name="Tritt A."/>
            <person name="Yoshinaga Y."/>
            <person name="Zwiers L.-H."/>
            <person name="Turgeon B."/>
            <person name="Goodwin S."/>
            <person name="Spatafora J."/>
            <person name="Crous P."/>
            <person name="Grigoriev I."/>
        </authorList>
    </citation>
    <scope>NUCLEOTIDE SEQUENCE</scope>
    <source>
        <strain evidence="1">CBS 262.69</strain>
    </source>
</reference>
<organism evidence="1 2">
    <name type="scientific">Trichodelitschia bisporula</name>
    <dbReference type="NCBI Taxonomy" id="703511"/>
    <lineage>
        <taxon>Eukaryota</taxon>
        <taxon>Fungi</taxon>
        <taxon>Dikarya</taxon>
        <taxon>Ascomycota</taxon>
        <taxon>Pezizomycotina</taxon>
        <taxon>Dothideomycetes</taxon>
        <taxon>Dothideomycetes incertae sedis</taxon>
        <taxon>Phaeotrichales</taxon>
        <taxon>Phaeotrichaceae</taxon>
        <taxon>Trichodelitschia</taxon>
    </lineage>
</organism>
<name>A0A6G1I3A3_9PEZI</name>
<accession>A0A6G1I3A3</accession>
<keyword evidence="2" id="KW-1185">Reference proteome</keyword>
<proteinExistence type="predicted"/>
<gene>
    <name evidence="1" type="ORF">EJ06DRAFT_345178</name>
</gene>
<sequence>MRIRQPVEPLLGRGFFGGRDRYHKRRAVRSHGFPARTSRSRVSRAAGVGAGPAMLAPIGTWGTSVRARDVSGNERDGAGPRICWDKPGACDHKLPGALTLKRCGWSTTSYAGLNTSGWWCGDVGFMTGVSLCEGMLRIECGALWPVR</sequence>
<dbReference type="EMBL" id="ML996691">
    <property type="protein sequence ID" value="KAF2402549.1"/>
    <property type="molecule type" value="Genomic_DNA"/>
</dbReference>
<protein>
    <submittedName>
        <fullName evidence="1">Uncharacterized protein</fullName>
    </submittedName>
</protein>
<evidence type="ECO:0000313" key="2">
    <source>
        <dbReference type="Proteomes" id="UP000799640"/>
    </source>
</evidence>
<dbReference type="AlphaFoldDB" id="A0A6G1I3A3"/>